<dbReference type="PANTHER" id="PTHR37835:SF1">
    <property type="entry name" value="ALPHA-CLOSTRIPAIN"/>
    <property type="match status" value="1"/>
</dbReference>
<dbReference type="PROSITE" id="PS51257">
    <property type="entry name" value="PROKAR_LIPOPROTEIN"/>
    <property type="match status" value="1"/>
</dbReference>
<dbReference type="EMBL" id="WMQV01000006">
    <property type="protein sequence ID" value="MTL93651.1"/>
    <property type="molecule type" value="Genomic_DNA"/>
</dbReference>
<name>A0A6I3N7J2_9FIRM</name>
<proteinExistence type="predicted"/>
<comment type="caution">
    <text evidence="2">The sequence shown here is derived from an EMBL/GenBank/DDBJ whole genome shotgun (WGS) entry which is preliminary data.</text>
</comment>
<dbReference type="EMBL" id="WMQE01000005">
    <property type="protein sequence ID" value="MTK20517.1"/>
    <property type="molecule type" value="Genomic_DNA"/>
</dbReference>
<dbReference type="Gene3D" id="3.40.50.11970">
    <property type="match status" value="1"/>
</dbReference>
<organism evidence="2">
    <name type="scientific">Turicibacter sanguinis</name>
    <dbReference type="NCBI Taxonomy" id="154288"/>
    <lineage>
        <taxon>Bacteria</taxon>
        <taxon>Bacillati</taxon>
        <taxon>Bacillota</taxon>
        <taxon>Erysipelotrichia</taxon>
        <taxon>Erysipelotrichales</taxon>
        <taxon>Turicibacteraceae</taxon>
        <taxon>Turicibacter</taxon>
    </lineage>
</organism>
<accession>A0A6I3N7J2</accession>
<evidence type="ECO:0000313" key="2">
    <source>
        <dbReference type="EMBL" id="MTL93651.1"/>
    </source>
</evidence>
<dbReference type="PANTHER" id="PTHR37835">
    <property type="entry name" value="ALPHA-CLOSTRIPAIN"/>
    <property type="match status" value="1"/>
</dbReference>
<dbReference type="Pfam" id="PF03415">
    <property type="entry name" value="Peptidase_C11"/>
    <property type="match status" value="1"/>
</dbReference>
<protein>
    <submittedName>
        <fullName evidence="2">Clostripain</fullName>
    </submittedName>
</protein>
<gene>
    <name evidence="2" type="ORF">GMA64_03840</name>
    <name evidence="1" type="ORF">GMA92_03575</name>
</gene>
<evidence type="ECO:0000313" key="3">
    <source>
        <dbReference type="Proteomes" id="UP000487649"/>
    </source>
</evidence>
<evidence type="ECO:0000313" key="1">
    <source>
        <dbReference type="EMBL" id="MTK20517.1"/>
    </source>
</evidence>
<dbReference type="InterPro" id="IPR005077">
    <property type="entry name" value="Peptidase_C11"/>
</dbReference>
<reference evidence="2 3" key="1">
    <citation type="journal article" date="2019" name="Nat. Med.">
        <title>A library of human gut bacterial isolates paired with longitudinal multiomics data enables mechanistic microbiome research.</title>
        <authorList>
            <person name="Poyet M."/>
            <person name="Groussin M."/>
            <person name="Gibbons S.M."/>
            <person name="Avila-Pacheco J."/>
            <person name="Jiang X."/>
            <person name="Kearney S.M."/>
            <person name="Perrotta A.R."/>
            <person name="Berdy B."/>
            <person name="Zhao S."/>
            <person name="Lieberman T.D."/>
            <person name="Swanson P.K."/>
            <person name="Smith M."/>
            <person name="Roesemann S."/>
            <person name="Alexander J.E."/>
            <person name="Rich S.A."/>
            <person name="Livny J."/>
            <person name="Vlamakis H."/>
            <person name="Clish C."/>
            <person name="Bullock K."/>
            <person name="Deik A."/>
            <person name="Scott J."/>
            <person name="Pierce K.A."/>
            <person name="Xavier R.J."/>
            <person name="Alm E.J."/>
        </authorList>
    </citation>
    <scope>NUCLEOTIDE SEQUENCE</scope>
    <source>
        <strain evidence="2">BIOML-A179</strain>
        <strain evidence="1 3">BIOML-A198</strain>
    </source>
</reference>
<dbReference type="RefSeq" id="WP_006783999.1">
    <property type="nucleotide sequence ID" value="NZ_JADNKI010000007.1"/>
</dbReference>
<dbReference type="AlphaFoldDB" id="A0A6I3N7J2"/>
<dbReference type="Proteomes" id="UP000487649">
    <property type="component" value="Unassembled WGS sequence"/>
</dbReference>
<sequence>MRYLGVYFLCLLMLLGCDQFESLHDDTVVTVMVYMCGSDLESELGSATKDLEEMLAADLSEQVNVIIETGGTRQWKNDVISTETNQRYLIENGELVLLDENLGLKDMADPSTLSDFISYAATHFMADRYVLILWDHGGGALDGFAVDENFDKVPMKIYELETALEDGGVYFDFIGFDACLMSTIEVGLVLDDYADYMIASEETEPAGGWYYTDWLTTLSKNPSIETLDLGKQIVDDYINRSIVESHGMSATLAVGDLSKIGSVYESFCMLLEEANLVLNNQNFELISKGRSESKSFGNTDIDHVDLADLAKEIDLEQSDVLIEAINDCVKYKASSNSSDDIGGISVYFPYSELEYFDGMMDVYMQLGIDEGYVSFMELFVRMMLDGNYMDYDWEIEDKGEYYALILSDEDWNLISKVECQVYYDDGEGYLELGFDNLYEFDDDGDLMMTFDHTWVAINDHIVPFYALGEEVDGDKWMSYGYVPAHVNNQEVEIILIWDNEKPEGKVAGYRYGYDESSILLRGLVPIKEGDILNFIVDGYTYDGEYDGSYYLGDPLVVDESGLVVNYQSIGENDCLVYYCLTDLYQNSYLTEGIIFE</sequence>